<name>A0A1K0IF40_CUPNE</name>
<evidence type="ECO:0000313" key="1">
    <source>
        <dbReference type="EMBL" id="SCU75539.1"/>
    </source>
</evidence>
<sequence>MLMDSFAEDIGAAMDQVRHLDLALSRRFFSGD</sequence>
<organism evidence="1">
    <name type="scientific">Cupriavidus necator</name>
    <name type="common">Alcaligenes eutrophus</name>
    <name type="synonym">Ralstonia eutropha</name>
    <dbReference type="NCBI Taxonomy" id="106590"/>
    <lineage>
        <taxon>Bacteria</taxon>
        <taxon>Pseudomonadati</taxon>
        <taxon>Pseudomonadota</taxon>
        <taxon>Betaproteobacteria</taxon>
        <taxon>Burkholderiales</taxon>
        <taxon>Burkholderiaceae</taxon>
        <taxon>Cupriavidus</taxon>
    </lineage>
</organism>
<dbReference type="EMBL" id="FMSH01000154">
    <property type="protein sequence ID" value="SCU75539.1"/>
    <property type="molecule type" value="Genomic_DNA"/>
</dbReference>
<accession>A0A1K0IF40</accession>
<gene>
    <name evidence="1" type="ORF">CNECB9_2370113</name>
</gene>
<protein>
    <submittedName>
        <fullName evidence="1">Uncharacterized protein</fullName>
    </submittedName>
</protein>
<reference evidence="1" key="1">
    <citation type="submission" date="2016-09" db="EMBL/GenBank/DDBJ databases">
        <authorList>
            <person name="Capua I."/>
            <person name="De Benedictis P."/>
            <person name="Joannis T."/>
            <person name="Lombin L.H."/>
            <person name="Cattoli G."/>
        </authorList>
    </citation>
    <scope>NUCLEOTIDE SEQUENCE</scope>
    <source>
        <strain evidence="1">B9</strain>
    </source>
</reference>
<proteinExistence type="predicted"/>
<dbReference type="AlphaFoldDB" id="A0A1K0IF40"/>